<accession>B4XH87</accession>
<protein>
    <recommendedName>
        <fullName evidence="2">PD-(D/E)XK nuclease superfamily</fullName>
    </recommendedName>
</protein>
<dbReference type="AlphaFoldDB" id="B4XH87"/>
<organism evidence="1">
    <name type="scientific">Actinobacillus pleuropneumoniae</name>
    <name type="common">Haemophilus pleuropneumoniae</name>
    <dbReference type="NCBI Taxonomy" id="715"/>
    <lineage>
        <taxon>Bacteria</taxon>
        <taxon>Pseudomonadati</taxon>
        <taxon>Pseudomonadota</taxon>
        <taxon>Gammaproteobacteria</taxon>
        <taxon>Pasteurellales</taxon>
        <taxon>Pasteurellaceae</taxon>
        <taxon>Actinobacillus</taxon>
    </lineage>
</organism>
<reference evidence="1" key="1">
    <citation type="journal article" date="2009" name="FEMS Immunol. Med. Microbiol.">
        <title>Ohr, an in vivo-induced gene in Actinobacillus pleuropneumoniae, is located on a genomic island and requires glutathione-S-transferase for activity.</title>
        <authorList>
            <person name="Wolfram T.J."/>
            <person name="LeVeque R.M."/>
            <person name="Kastenmayer R.J."/>
            <person name="Mulks M.H."/>
        </authorList>
    </citation>
    <scope>NUCLEOTIDE SEQUENCE</scope>
    <source>
        <strain evidence="1">ATCC 27088</strain>
    </source>
</reference>
<dbReference type="EMBL" id="EU039867">
    <property type="protein sequence ID" value="ABV82719.1"/>
    <property type="molecule type" value="Genomic_DNA"/>
</dbReference>
<dbReference type="RefSeq" id="WP_233432361.1">
    <property type="nucleotide sequence ID" value="NZ_CBDBSU010000004.1"/>
</dbReference>
<dbReference type="InterPro" id="IPR029470">
    <property type="entry name" value="PDDEXK_4"/>
</dbReference>
<sequence>MTIKEKLEILLSEYLILKDKNKVLEKKDFQELNLFRFVRTDEIGLSSILGFLLDPKESHGQGKSFLTTFLRKLSLDQFIENADDVSVWLEHPTECGRRHDIFVQGTKNGVITWVISIENKLRGAVDQYEQLKDYYEDLKYYHTENYFVLYLPNYKCEPSKSSIQNWNEMVEQKKGQVWTPLDLIDWLDDVPIQSEKLNIWIEDFKKFLEMEIMNMTKLNDQLLETVFASRDNIELMLDMLVLKDNFYNALKSKLIYQLEVKFNEDKLFDKSEWDLVTEENNYKYELIKLVPKSFPFVIHFERDSSGMYYGFKWKDTKNVIENEQYLPLIQRIARGKTTEWWGKLLHCPMQPLNLRYWEKETWLAIDTENQELATYLWTLVHNLWQQFLAVSKK</sequence>
<dbReference type="GeneID" id="48599430"/>
<dbReference type="Pfam" id="PF14281">
    <property type="entry name" value="PDDEXK_4"/>
    <property type="match status" value="1"/>
</dbReference>
<proteinExistence type="predicted"/>
<name>B4XH87_ACTPL</name>
<evidence type="ECO:0000313" key="1">
    <source>
        <dbReference type="EMBL" id="ABV82719.1"/>
    </source>
</evidence>
<evidence type="ECO:0008006" key="2">
    <source>
        <dbReference type="Google" id="ProtNLM"/>
    </source>
</evidence>